<evidence type="ECO:0000259" key="2">
    <source>
        <dbReference type="Pfam" id="PF20241"/>
    </source>
</evidence>
<proteinExistence type="predicted"/>
<dbReference type="PANTHER" id="PTHR33065:SF153">
    <property type="entry name" value="DUF6598 DOMAIN-CONTAINING PROTEIN"/>
    <property type="match status" value="1"/>
</dbReference>
<keyword evidence="4" id="KW-1185">Reference proteome</keyword>
<comment type="caution">
    <text evidence="3">The sequence shown here is derived from an EMBL/GenBank/DDBJ whole genome shotgun (WGS) entry which is preliminary data.</text>
</comment>
<feature type="compositionally biased region" description="Basic and acidic residues" evidence="1">
    <location>
        <begin position="1"/>
        <end position="21"/>
    </location>
</feature>
<feature type="compositionally biased region" description="Acidic residues" evidence="1">
    <location>
        <begin position="22"/>
        <end position="32"/>
    </location>
</feature>
<organism evidence="3 4">
    <name type="scientific">Digitaria exilis</name>
    <dbReference type="NCBI Taxonomy" id="1010633"/>
    <lineage>
        <taxon>Eukaryota</taxon>
        <taxon>Viridiplantae</taxon>
        <taxon>Streptophyta</taxon>
        <taxon>Embryophyta</taxon>
        <taxon>Tracheophyta</taxon>
        <taxon>Spermatophyta</taxon>
        <taxon>Magnoliopsida</taxon>
        <taxon>Liliopsida</taxon>
        <taxon>Poales</taxon>
        <taxon>Poaceae</taxon>
        <taxon>PACMAD clade</taxon>
        <taxon>Panicoideae</taxon>
        <taxon>Panicodae</taxon>
        <taxon>Paniceae</taxon>
        <taxon>Anthephorinae</taxon>
        <taxon>Digitaria</taxon>
    </lineage>
</organism>
<accession>A0A835AYQ6</accession>
<evidence type="ECO:0000313" key="3">
    <source>
        <dbReference type="EMBL" id="KAF8679205.1"/>
    </source>
</evidence>
<dbReference type="Pfam" id="PF20241">
    <property type="entry name" value="DUF6598"/>
    <property type="match status" value="1"/>
</dbReference>
<evidence type="ECO:0000256" key="1">
    <source>
        <dbReference type="SAM" id="MobiDB-lite"/>
    </source>
</evidence>
<dbReference type="EMBL" id="JACEFO010002125">
    <property type="protein sequence ID" value="KAF8679205.1"/>
    <property type="molecule type" value="Genomic_DNA"/>
</dbReference>
<gene>
    <name evidence="3" type="ORF">HU200_045974</name>
</gene>
<dbReference type="InterPro" id="IPR046533">
    <property type="entry name" value="DUF6598"/>
</dbReference>
<dbReference type="AlphaFoldDB" id="A0A835AYQ6"/>
<protein>
    <recommendedName>
        <fullName evidence="2">DUF6598 domain-containing protein</fullName>
    </recommendedName>
</protein>
<dbReference type="Proteomes" id="UP000636709">
    <property type="component" value="Unassembled WGS sequence"/>
</dbReference>
<dbReference type="OrthoDB" id="681537at2759"/>
<dbReference type="PANTHER" id="PTHR33065">
    <property type="entry name" value="OS07G0486400 PROTEIN"/>
    <property type="match status" value="1"/>
</dbReference>
<name>A0A835AYQ6_9POAL</name>
<feature type="domain" description="DUF6598" evidence="2">
    <location>
        <begin position="96"/>
        <end position="358"/>
    </location>
</feature>
<evidence type="ECO:0000313" key="4">
    <source>
        <dbReference type="Proteomes" id="UP000636709"/>
    </source>
</evidence>
<feature type="region of interest" description="Disordered" evidence="1">
    <location>
        <begin position="1"/>
        <end position="38"/>
    </location>
</feature>
<sequence length="366" mass="41186">MFAMGWEKEEIERRACEKPRETDDEEDDGIEDQNERDREVIRMDESSWMTVSQYRREWNELYSRCYGSFEDTTRVPPMQFTDKPAPYHSCAFPMDTLQLFSVKIAATRGRSLQLPSDVFGMVAMRDSIDNNRNIVFQRTRDDCQTVTKEDPYLVLTGPTRAVMVISSCPVIIEVDLKVKGTNDSADECLSFQVAPVVCFKSTYSYLLNYAYTSKVSTLEFKLGHIVCSVEATIFVRVTHGSWPDGLRGVFAAFTSGVCDRRAGYVFVGGRRITGIGHERIVLLDSRGERLPVSGDGKIELSRRVVSAETSGKLTVRVSALLEGDKDVVENAESIFDTLEAGSSVGDLQFSFCKMEVAVFWSLIAMF</sequence>
<reference evidence="3" key="1">
    <citation type="submission" date="2020-07" db="EMBL/GenBank/DDBJ databases">
        <title>Genome sequence and genetic diversity analysis of an under-domesticated orphan crop, white fonio (Digitaria exilis).</title>
        <authorList>
            <person name="Bennetzen J.L."/>
            <person name="Chen S."/>
            <person name="Ma X."/>
            <person name="Wang X."/>
            <person name="Yssel A.E.J."/>
            <person name="Chaluvadi S.R."/>
            <person name="Johnson M."/>
            <person name="Gangashetty P."/>
            <person name="Hamidou F."/>
            <person name="Sanogo M.D."/>
            <person name="Zwaenepoel A."/>
            <person name="Wallace J."/>
            <person name="Van De Peer Y."/>
            <person name="Van Deynze A."/>
        </authorList>
    </citation>
    <scope>NUCLEOTIDE SEQUENCE</scope>
    <source>
        <tissue evidence="3">Leaves</tissue>
    </source>
</reference>